<feature type="domain" description="Calcineurin-like phosphoesterase" evidence="1">
    <location>
        <begin position="2"/>
        <end position="192"/>
    </location>
</feature>
<evidence type="ECO:0000313" key="3">
    <source>
        <dbReference type="Proteomes" id="UP000768567"/>
    </source>
</evidence>
<evidence type="ECO:0000313" key="2">
    <source>
        <dbReference type="EMBL" id="MBE5038711.1"/>
    </source>
</evidence>
<dbReference type="Proteomes" id="UP000768567">
    <property type="component" value="Unassembled WGS sequence"/>
</dbReference>
<protein>
    <submittedName>
        <fullName evidence="2">Metallophosphoesterase</fullName>
    </submittedName>
</protein>
<dbReference type="Pfam" id="PF00149">
    <property type="entry name" value="Metallophos"/>
    <property type="match status" value="1"/>
</dbReference>
<dbReference type="SUPFAM" id="SSF56300">
    <property type="entry name" value="Metallo-dependent phosphatases"/>
    <property type="match status" value="1"/>
</dbReference>
<accession>A0ABR9R6E5</accession>
<dbReference type="Gene3D" id="3.60.21.10">
    <property type="match status" value="1"/>
</dbReference>
<proteinExistence type="predicted"/>
<dbReference type="EMBL" id="JADCKC010000004">
    <property type="protein sequence ID" value="MBE5038711.1"/>
    <property type="molecule type" value="Genomic_DNA"/>
</dbReference>
<dbReference type="InterPro" id="IPR029052">
    <property type="entry name" value="Metallo-depent_PP-like"/>
</dbReference>
<keyword evidence="3" id="KW-1185">Reference proteome</keyword>
<evidence type="ECO:0000259" key="1">
    <source>
        <dbReference type="Pfam" id="PF00149"/>
    </source>
</evidence>
<gene>
    <name evidence="2" type="ORF">INF35_13025</name>
</gene>
<sequence length="245" mass="28950">MVYVTGDLHGDADELLRRARPLDPRDTLIVCGDFGLLWKGTRRERLHLDLLSGRLRCRVCFVCGNHENFDLLEHYPISALQGGLVHRIRPRIYHLMRGQVFEMEGRTIFTMGGASSHDIPDGILDPRDPDYAARRRALDQRGGHYRIRRVSWWPQELPRPRELSMGLRNLQRQDWQVDYIITHCLPSSVQDVFSGGFYAHDRLTDYLETVRCRCEFERWYCGHYHHERLYGGRYQVLYHSVLPMW</sequence>
<dbReference type="RefSeq" id="WP_193503148.1">
    <property type="nucleotide sequence ID" value="NZ_JADCKC010000004.1"/>
</dbReference>
<organism evidence="2 3">
    <name type="scientific">Gemmiger gallinarum</name>
    <dbReference type="NCBI Taxonomy" id="2779354"/>
    <lineage>
        <taxon>Bacteria</taxon>
        <taxon>Bacillati</taxon>
        <taxon>Bacillota</taxon>
        <taxon>Clostridia</taxon>
        <taxon>Eubacteriales</taxon>
        <taxon>Gemmiger</taxon>
    </lineage>
</organism>
<name>A0ABR9R6E5_9FIRM</name>
<comment type="caution">
    <text evidence="2">The sequence shown here is derived from an EMBL/GenBank/DDBJ whole genome shotgun (WGS) entry which is preliminary data.</text>
</comment>
<dbReference type="InterPro" id="IPR004843">
    <property type="entry name" value="Calcineurin-like_PHP"/>
</dbReference>
<reference evidence="2 3" key="1">
    <citation type="submission" date="2020-10" db="EMBL/GenBank/DDBJ databases">
        <title>ChiBAC.</title>
        <authorList>
            <person name="Zenner C."/>
            <person name="Hitch T.C.A."/>
            <person name="Clavel T."/>
        </authorList>
    </citation>
    <scope>NUCLEOTIDE SEQUENCE [LARGE SCALE GENOMIC DNA]</scope>
    <source>
        <strain evidence="2 3">DSM 109015</strain>
    </source>
</reference>